<dbReference type="PANTHER" id="PTHR33480">
    <property type="entry name" value="SET DOMAIN-CONTAINING PROTEIN-RELATED"/>
    <property type="match status" value="1"/>
</dbReference>
<feature type="compositionally biased region" description="Basic and acidic residues" evidence="3">
    <location>
        <begin position="738"/>
        <end position="754"/>
    </location>
</feature>
<feature type="compositionally biased region" description="Low complexity" evidence="3">
    <location>
        <begin position="244"/>
        <end position="254"/>
    </location>
</feature>
<keyword evidence="5" id="KW-1185">Reference proteome</keyword>
<dbReference type="InterPro" id="IPR023780">
    <property type="entry name" value="Chromo_domain"/>
</dbReference>
<feature type="region of interest" description="Disordered" evidence="3">
    <location>
        <begin position="1635"/>
        <end position="1668"/>
    </location>
</feature>
<dbReference type="RefSeq" id="XP_038862975.1">
    <property type="nucleotide sequence ID" value="XM_039007047.1"/>
</dbReference>
<feature type="region of interest" description="Disordered" evidence="3">
    <location>
        <begin position="73"/>
        <end position="540"/>
    </location>
</feature>
<dbReference type="Gene3D" id="2.40.50.40">
    <property type="match status" value="1"/>
</dbReference>
<protein>
    <submittedName>
        <fullName evidence="6">Uncharacterized protein LOC120058409 isoform X2</fullName>
    </submittedName>
</protein>
<proteinExistence type="predicted"/>
<feature type="compositionally biased region" description="Low complexity" evidence="3">
    <location>
        <begin position="356"/>
        <end position="371"/>
    </location>
</feature>
<dbReference type="CDD" id="cd18633">
    <property type="entry name" value="CD_MMP8"/>
    <property type="match status" value="1"/>
</dbReference>
<dbReference type="InterPro" id="IPR023779">
    <property type="entry name" value="Chromodomain_CS"/>
</dbReference>
<feature type="compositionally biased region" description="Basic and acidic residues" evidence="3">
    <location>
        <begin position="431"/>
        <end position="458"/>
    </location>
</feature>
<feature type="compositionally biased region" description="Basic and acidic residues" evidence="3">
    <location>
        <begin position="470"/>
        <end position="517"/>
    </location>
</feature>
<evidence type="ECO:0000259" key="4">
    <source>
        <dbReference type="PROSITE" id="PS50013"/>
    </source>
</evidence>
<evidence type="ECO:0000313" key="5">
    <source>
        <dbReference type="Proteomes" id="UP000808372"/>
    </source>
</evidence>
<evidence type="ECO:0000256" key="2">
    <source>
        <dbReference type="ARBA" id="ARBA00023242"/>
    </source>
</evidence>
<feature type="compositionally biased region" description="Acidic residues" evidence="3">
    <location>
        <begin position="228"/>
        <end position="243"/>
    </location>
</feature>
<dbReference type="PANTHER" id="PTHR33480:SF5">
    <property type="entry name" value="SI:DKEY-51D8.9"/>
    <property type="match status" value="1"/>
</dbReference>
<feature type="compositionally biased region" description="Basic and acidic residues" evidence="3">
    <location>
        <begin position="169"/>
        <end position="179"/>
    </location>
</feature>
<feature type="compositionally biased region" description="Polar residues" evidence="3">
    <location>
        <begin position="1389"/>
        <end position="1404"/>
    </location>
</feature>
<sequence length="1799" mass="200976">MAEKPEAGDSEDEVEDVYEVERIIDMRTEEGEVLYRVRWKNYSSDDDTWEPEAHLEDCREVLLGYKRALAEAKVTKDQDAKKCMKLPMKSDVFDADSDSDSDIDKPTDLHVKKKKKKKPREEEEEEAPPLKEKRKKKKDKRKEDFRPRPAPESDEEELSPPPTPGRGTKMSDSKKRFVDSDEEEEAPVPSKKHRKDKAKDGGKHGKKENGEEGKKKKKKKKDRRGDLESTEDEATAPLEEELSEGPSESQTDDTTTTEKSRADDKPKNKKSKSELKLQGIKDLLQDKKGKKLETSSPMLSASGLAKLKSLTSSKSQGRDEPTPTSDSSDTPAPAQVHKKAKGKSHEATPAPPKIPSSSSSSSSSSSGAGASTSKTVEESKVVVAGDKEPTASTNLFEKFLLNCEAKDRVPRKQMVHQPTPTENTKPPKLIGKIEKRTKPTKESPARKPEPDKSKHTDAFRPSQSPSAMETGDRAEAEEEPAQKSKFGGEDRREEAQRWERRTQEDDRRRRRREDSEPRLFIACDDNQDPLESADKSDKGQASLNLGMDLNLDWMTLEDFQKHLNGEDEILSAPPLSPSELRDAVKSGDYMSVKLALNSKEDYNLDQEAYTVEQKSLSGKEKSLNEEDILNEEKKTLCDEEKRLSDEEKPLCAAGNPRSLGNLHRSLGNLHRKRNPHRERNSLCKDEIPLCEENHLHKEEKHSLHNKKTSCVEDNTSWDVEKTLCDIKKGAEESSLSGDEIHENSSGDEVERQRLDSNVPSGSDPLPSNAESSCEDEYEQYPPKTAQAKKTCRKIFAPRKGTRSSLRSSTKMTVSACSTIEDDDKGKLDKKYFCLYCNEPHHKIARHLERMHAEEAAVAHAISFPELSKIRSLLLDQLRNKGNDQHNLEILQCGDEVVTKEIPSYSGASVRDYLPCQHCVAFFNKIDLWKHESSCNARKGQDETRGGKRVRIQAASSQLVPLPVYSTGGCEEIIHNMNQDDISCHIKNDPLICKYGNALSAKHGHAKSQFTYIGSKMRELARFVLNVNEMDCDVQYLHEVCVPSKFKLAVHAARKMSGHDPASDRYKTPSLALKIGYSLKRATEIAFGESRMTEDREAEEQAKRFIELLENDWNNCFSGLSLSAVPQCDEVDVSSLTEDLIKLQKFLKVAEDTAKKELLENPTNTVWKKLNEILLAEIALFNRKRTGEVAKMLLETYTNRKKAPASADIFNNLSRLEQELGDDKLTRLEIEGKNGRKMPVLLTERMISSLEILIANRDKVGVSKDNPYVFARSLDAASYIRGFDCLRKCAHECDAKNPESLIHATVRKEVAIHCQILNLNESELDQVAKLLGHDTQVHKEYYRLSENAAHLAQISKLLLAMDQVPVVIPGPSEERVVSPTYGTYPAGTDSGRTYPTETCPTGSSYPTETYSAKSYTVEAQPSRSYHAGTYPEKSYPSGLQSAMSYSAGTDSARAYPTVTHPAGTYPAGSYVAGTYTAETHDARSYPASAYASGTNPVRSYPEGTYPAGTHFVGTQLARSYPAGTYPAQTLPAQTLPAHTVITPTLHAQTLPTQTLSVGAVPEGKVKVGTVWKRRPWSDAAKAAVKRQLGHFISLMEVPGKRDCEVCLHNEPAVQDRTWRDIKNYVHNTVKSIKRKKGLTRVDPTQQTKKGAAKKEKETEAKSAKERVGGTMTVSAQERLEAGPVAIPRKQKIWGDEAQAAVRRQLGDFTKLMKIPGKKECDACIAAEPVLQGRTWKDVKNYVHNTLMTMCRRHISGKQNMDSEKPIPVTQKPALQQSPVVHQKPGVLLGHPEDRPVYLSL</sequence>
<dbReference type="FunFam" id="2.40.50.40:FF:000022">
    <property type="entry name" value="M-phase phosphoprotein 8"/>
    <property type="match status" value="1"/>
</dbReference>
<feature type="domain" description="Chromo" evidence="4">
    <location>
        <begin position="18"/>
        <end position="67"/>
    </location>
</feature>
<evidence type="ECO:0000256" key="1">
    <source>
        <dbReference type="ARBA" id="ARBA00004123"/>
    </source>
</evidence>
<name>A0A8U1BT40_SALNM</name>
<dbReference type="PROSITE" id="PS50013">
    <property type="entry name" value="CHROMO_2"/>
    <property type="match status" value="1"/>
</dbReference>
<feature type="compositionally biased region" description="Basic and acidic residues" evidence="3">
    <location>
        <begin position="375"/>
        <end position="389"/>
    </location>
</feature>
<dbReference type="GeneID" id="120058409"/>
<feature type="compositionally biased region" description="Basic and acidic residues" evidence="3">
    <location>
        <begin position="141"/>
        <end position="151"/>
    </location>
</feature>
<feature type="compositionally biased region" description="Basic and acidic residues" evidence="3">
    <location>
        <begin position="73"/>
        <end position="82"/>
    </location>
</feature>
<evidence type="ECO:0000256" key="3">
    <source>
        <dbReference type="SAM" id="MobiDB-lite"/>
    </source>
</evidence>
<dbReference type="InterPro" id="IPR016197">
    <property type="entry name" value="Chromo-like_dom_sf"/>
</dbReference>
<feature type="region of interest" description="Disordered" evidence="3">
    <location>
        <begin position="1757"/>
        <end position="1787"/>
    </location>
</feature>
<dbReference type="SMART" id="SM00298">
    <property type="entry name" value="CHROMO"/>
    <property type="match status" value="1"/>
</dbReference>
<reference evidence="6" key="1">
    <citation type="submission" date="2025-08" db="UniProtKB">
        <authorList>
            <consortium name="RefSeq"/>
        </authorList>
    </citation>
    <scope>IDENTIFICATION</scope>
    <source>
        <tissue evidence="6">White muscle</tissue>
    </source>
</reference>
<dbReference type="Pfam" id="PF00385">
    <property type="entry name" value="Chromo"/>
    <property type="match status" value="1"/>
</dbReference>
<dbReference type="PROSITE" id="PS00598">
    <property type="entry name" value="CHROMO_1"/>
    <property type="match status" value="1"/>
</dbReference>
<accession>A0A8U1BT40</accession>
<dbReference type="GO" id="GO:0005634">
    <property type="term" value="C:nucleus"/>
    <property type="evidence" value="ECO:0007669"/>
    <property type="project" value="UniProtKB-SubCell"/>
</dbReference>
<keyword evidence="2" id="KW-0539">Nucleus</keyword>
<feature type="compositionally biased region" description="Basic and acidic residues" evidence="3">
    <location>
        <begin position="1651"/>
        <end position="1666"/>
    </location>
</feature>
<comment type="subcellular location">
    <subcellularLocation>
        <location evidence="1">Nucleus</location>
    </subcellularLocation>
</comment>
<feature type="compositionally biased region" description="Basic and acidic residues" evidence="3">
    <location>
        <begin position="283"/>
        <end position="293"/>
    </location>
</feature>
<dbReference type="InterPro" id="IPR000953">
    <property type="entry name" value="Chromo/chromo_shadow_dom"/>
</dbReference>
<feature type="region of interest" description="Disordered" evidence="3">
    <location>
        <begin position="730"/>
        <end position="777"/>
    </location>
</feature>
<feature type="compositionally biased region" description="Basic and acidic residues" evidence="3">
    <location>
        <begin position="256"/>
        <end position="275"/>
    </location>
</feature>
<feature type="region of interest" description="Disordered" evidence="3">
    <location>
        <begin position="1377"/>
        <end position="1404"/>
    </location>
</feature>
<organism evidence="5 6">
    <name type="scientific">Salvelinus namaycush</name>
    <name type="common">Lake trout</name>
    <name type="synonym">Salmo namaycush</name>
    <dbReference type="NCBI Taxonomy" id="8040"/>
    <lineage>
        <taxon>Eukaryota</taxon>
        <taxon>Metazoa</taxon>
        <taxon>Chordata</taxon>
        <taxon>Craniata</taxon>
        <taxon>Vertebrata</taxon>
        <taxon>Euteleostomi</taxon>
        <taxon>Actinopterygii</taxon>
        <taxon>Neopterygii</taxon>
        <taxon>Teleostei</taxon>
        <taxon>Protacanthopterygii</taxon>
        <taxon>Salmoniformes</taxon>
        <taxon>Salmonidae</taxon>
        <taxon>Salmoninae</taxon>
        <taxon>Salvelinus</taxon>
    </lineage>
</organism>
<gene>
    <name evidence="6" type="primary">LOC120058409</name>
</gene>
<evidence type="ECO:0000313" key="6">
    <source>
        <dbReference type="RefSeq" id="XP_038862975.1"/>
    </source>
</evidence>
<feature type="compositionally biased region" description="Low complexity" evidence="3">
    <location>
        <begin position="299"/>
        <end position="315"/>
    </location>
</feature>
<dbReference type="Proteomes" id="UP000808372">
    <property type="component" value="Chromosome 13"/>
</dbReference>
<dbReference type="SUPFAM" id="SSF54160">
    <property type="entry name" value="Chromo domain-like"/>
    <property type="match status" value="1"/>
</dbReference>
<feature type="compositionally biased region" description="Basic and acidic residues" evidence="3">
    <location>
        <begin position="197"/>
        <end position="214"/>
    </location>
</feature>